<dbReference type="InterPro" id="IPR000792">
    <property type="entry name" value="Tscrpt_reg_LuxR_C"/>
</dbReference>
<dbReference type="InterPro" id="IPR011006">
    <property type="entry name" value="CheY-like_superfamily"/>
</dbReference>
<dbReference type="SMART" id="SM00448">
    <property type="entry name" value="REC"/>
    <property type="match status" value="1"/>
</dbReference>
<dbReference type="SUPFAM" id="SSF52172">
    <property type="entry name" value="CheY-like"/>
    <property type="match status" value="1"/>
</dbReference>
<dbReference type="Pfam" id="PF00196">
    <property type="entry name" value="GerE"/>
    <property type="match status" value="1"/>
</dbReference>
<dbReference type="CDD" id="cd06170">
    <property type="entry name" value="LuxR_C_like"/>
    <property type="match status" value="1"/>
</dbReference>
<evidence type="ECO:0000256" key="3">
    <source>
        <dbReference type="PROSITE-ProRule" id="PRU00169"/>
    </source>
</evidence>
<sequence length="209" mass="22836">MAPKLRLLIVEDDPMMQLGLGQALGEQFAVVGYAEDGYGAIDLTRQLQPQVIIMDIGLPRLDGIAATQRLKQEFPDIHVVMLTSHQSALEAIAALSSGADAYCIKGETVERLLMAIAAAQEGATYLDPQIARHVIQHLHPPQPTMDYHLSQRELDVLKLMVEGYSNPEIASKLFLSPNTIKTHVRGILNKLAVDDRVQAAVVALRNGLV</sequence>
<evidence type="ECO:0000259" key="4">
    <source>
        <dbReference type="PROSITE" id="PS50043"/>
    </source>
</evidence>
<dbReference type="GO" id="GO:0003677">
    <property type="term" value="F:DNA binding"/>
    <property type="evidence" value="ECO:0007669"/>
    <property type="project" value="UniProtKB-KW"/>
</dbReference>
<keyword evidence="2" id="KW-0238">DNA-binding</keyword>
<dbReference type="PROSITE" id="PS50110">
    <property type="entry name" value="RESPONSE_REGULATORY"/>
    <property type="match status" value="1"/>
</dbReference>
<dbReference type="PRINTS" id="PR00038">
    <property type="entry name" value="HTHLUXR"/>
</dbReference>
<feature type="modified residue" description="4-aspartylphosphate" evidence="3">
    <location>
        <position position="55"/>
    </location>
</feature>
<dbReference type="Proteomes" id="UP000261812">
    <property type="component" value="Chromosome"/>
</dbReference>
<accession>A0A3B7MN11</accession>
<feature type="domain" description="HTH luxR-type" evidence="4">
    <location>
        <begin position="142"/>
        <end position="207"/>
    </location>
</feature>
<organism evidence="6 7">
    <name type="scientific">Thermosynechococcus sichuanensis E542</name>
    <dbReference type="NCBI Taxonomy" id="2016101"/>
    <lineage>
        <taxon>Bacteria</taxon>
        <taxon>Bacillati</taxon>
        <taxon>Cyanobacteriota</taxon>
        <taxon>Cyanophyceae</taxon>
        <taxon>Acaryochloridales</taxon>
        <taxon>Thermosynechococcaceae</taxon>
        <taxon>Thermosynechococcus</taxon>
        <taxon>Thermosynechococcus sichuanensis</taxon>
    </lineage>
</organism>
<name>A0A3B7MN11_9CYAN</name>
<proteinExistence type="predicted"/>
<reference evidence="7" key="1">
    <citation type="submission" date="2018-09" db="EMBL/GenBank/DDBJ databases">
        <title>Complete genome sequence of thermophilic cyanobacteria strain Thermosynechococcus elongatus PKUAC-SCTE542.</title>
        <authorList>
            <person name="Liang Y."/>
            <person name="Tang J."/>
            <person name="Daroch M."/>
        </authorList>
    </citation>
    <scope>NUCLEOTIDE SEQUENCE [LARGE SCALE GENOMIC DNA]</scope>
    <source>
        <strain evidence="7">E542</strain>
    </source>
</reference>
<keyword evidence="7" id="KW-1185">Reference proteome</keyword>
<gene>
    <name evidence="6" type="ORF">D3A95_11540</name>
</gene>
<dbReference type="KEGG" id="tsq:D3A95_11540"/>
<dbReference type="InterPro" id="IPR058245">
    <property type="entry name" value="NreC/VraR/RcsB-like_REC"/>
</dbReference>
<dbReference type="EMBL" id="CP032152">
    <property type="protein sequence ID" value="AXY68466.1"/>
    <property type="molecule type" value="Genomic_DNA"/>
</dbReference>
<dbReference type="RefSeq" id="WP_181495124.1">
    <property type="nucleotide sequence ID" value="NZ_CP032152.1"/>
</dbReference>
<dbReference type="GO" id="GO:0000160">
    <property type="term" value="P:phosphorelay signal transduction system"/>
    <property type="evidence" value="ECO:0007669"/>
    <property type="project" value="InterPro"/>
</dbReference>
<dbReference type="GO" id="GO:0006355">
    <property type="term" value="P:regulation of DNA-templated transcription"/>
    <property type="evidence" value="ECO:0007669"/>
    <property type="project" value="InterPro"/>
</dbReference>
<dbReference type="InterPro" id="IPR001789">
    <property type="entry name" value="Sig_transdc_resp-reg_receiver"/>
</dbReference>
<evidence type="ECO:0000259" key="5">
    <source>
        <dbReference type="PROSITE" id="PS50110"/>
    </source>
</evidence>
<dbReference type="PANTHER" id="PTHR43214">
    <property type="entry name" value="TWO-COMPONENT RESPONSE REGULATOR"/>
    <property type="match status" value="1"/>
</dbReference>
<dbReference type="AlphaFoldDB" id="A0A3B7MN11"/>
<dbReference type="InterPro" id="IPR039420">
    <property type="entry name" value="WalR-like"/>
</dbReference>
<dbReference type="PROSITE" id="PS50043">
    <property type="entry name" value="HTH_LUXR_2"/>
    <property type="match status" value="1"/>
</dbReference>
<protein>
    <submittedName>
        <fullName evidence="6">Response regulator transcription factor</fullName>
    </submittedName>
</protein>
<dbReference type="CDD" id="cd17535">
    <property type="entry name" value="REC_NarL-like"/>
    <property type="match status" value="1"/>
</dbReference>
<keyword evidence="1 3" id="KW-0597">Phosphoprotein</keyword>
<evidence type="ECO:0000313" key="7">
    <source>
        <dbReference type="Proteomes" id="UP000261812"/>
    </source>
</evidence>
<dbReference type="SMART" id="SM00421">
    <property type="entry name" value="HTH_LUXR"/>
    <property type="match status" value="1"/>
</dbReference>
<evidence type="ECO:0000313" key="6">
    <source>
        <dbReference type="EMBL" id="AXY68466.1"/>
    </source>
</evidence>
<feature type="domain" description="Response regulatory" evidence="5">
    <location>
        <begin position="6"/>
        <end position="120"/>
    </location>
</feature>
<evidence type="ECO:0000256" key="2">
    <source>
        <dbReference type="ARBA" id="ARBA00023125"/>
    </source>
</evidence>
<dbReference type="Gene3D" id="3.40.50.2300">
    <property type="match status" value="1"/>
</dbReference>
<dbReference type="Pfam" id="PF00072">
    <property type="entry name" value="Response_reg"/>
    <property type="match status" value="1"/>
</dbReference>
<dbReference type="PANTHER" id="PTHR43214:SF43">
    <property type="entry name" value="TWO-COMPONENT RESPONSE REGULATOR"/>
    <property type="match status" value="1"/>
</dbReference>
<evidence type="ECO:0000256" key="1">
    <source>
        <dbReference type="ARBA" id="ARBA00022553"/>
    </source>
</evidence>